<dbReference type="Gene3D" id="1.20.1720.10">
    <property type="entry name" value="Multidrug resistance protein D"/>
    <property type="match status" value="1"/>
</dbReference>
<feature type="transmembrane region" description="Helical" evidence="7">
    <location>
        <begin position="100"/>
        <end position="119"/>
    </location>
</feature>
<accession>A0ABT5K1Q0</accession>
<feature type="transmembrane region" description="Helical" evidence="7">
    <location>
        <begin position="42"/>
        <end position="65"/>
    </location>
</feature>
<dbReference type="Gene3D" id="1.20.1250.20">
    <property type="entry name" value="MFS general substrate transporter like domains"/>
    <property type="match status" value="1"/>
</dbReference>
<organism evidence="9 10">
    <name type="scientific">Janthinobacterium fluminis</name>
    <dbReference type="NCBI Taxonomy" id="2987524"/>
    <lineage>
        <taxon>Bacteria</taxon>
        <taxon>Pseudomonadati</taxon>
        <taxon>Pseudomonadota</taxon>
        <taxon>Betaproteobacteria</taxon>
        <taxon>Burkholderiales</taxon>
        <taxon>Oxalobacteraceae</taxon>
        <taxon>Janthinobacterium</taxon>
    </lineage>
</organism>
<dbReference type="PROSITE" id="PS50850">
    <property type="entry name" value="MFS"/>
    <property type="match status" value="1"/>
</dbReference>
<keyword evidence="6 7" id="KW-0472">Membrane</keyword>
<name>A0ABT5K1Q0_9BURK</name>
<feature type="transmembrane region" description="Helical" evidence="7">
    <location>
        <begin position="396"/>
        <end position="418"/>
    </location>
</feature>
<feature type="transmembrane region" description="Helical" evidence="7">
    <location>
        <begin position="262"/>
        <end position="284"/>
    </location>
</feature>
<feature type="transmembrane region" description="Helical" evidence="7">
    <location>
        <begin position="352"/>
        <end position="376"/>
    </location>
</feature>
<feature type="transmembrane region" description="Helical" evidence="7">
    <location>
        <begin position="131"/>
        <end position="153"/>
    </location>
</feature>
<keyword evidence="5 7" id="KW-1133">Transmembrane helix</keyword>
<feature type="transmembrane region" description="Helical" evidence="7">
    <location>
        <begin position="7"/>
        <end position="30"/>
    </location>
</feature>
<keyword evidence="10" id="KW-1185">Reference proteome</keyword>
<evidence type="ECO:0000256" key="5">
    <source>
        <dbReference type="ARBA" id="ARBA00022989"/>
    </source>
</evidence>
<feature type="transmembrane region" description="Helical" evidence="7">
    <location>
        <begin position="290"/>
        <end position="313"/>
    </location>
</feature>
<evidence type="ECO:0000313" key="10">
    <source>
        <dbReference type="Proteomes" id="UP001221208"/>
    </source>
</evidence>
<feature type="domain" description="Major facilitator superfamily (MFS) profile" evidence="8">
    <location>
        <begin position="7"/>
        <end position="456"/>
    </location>
</feature>
<feature type="transmembrane region" description="Helical" evidence="7">
    <location>
        <begin position="223"/>
        <end position="241"/>
    </location>
</feature>
<dbReference type="SUPFAM" id="SSF103473">
    <property type="entry name" value="MFS general substrate transporter"/>
    <property type="match status" value="1"/>
</dbReference>
<keyword evidence="3" id="KW-1003">Cell membrane</keyword>
<dbReference type="RefSeq" id="WP_273671780.1">
    <property type="nucleotide sequence ID" value="NZ_JAQQXR010000005.1"/>
</dbReference>
<dbReference type="EMBL" id="JAQQXR010000005">
    <property type="protein sequence ID" value="MDC8758918.1"/>
    <property type="molecule type" value="Genomic_DNA"/>
</dbReference>
<evidence type="ECO:0000256" key="6">
    <source>
        <dbReference type="ARBA" id="ARBA00023136"/>
    </source>
</evidence>
<proteinExistence type="predicted"/>
<protein>
    <submittedName>
        <fullName evidence="9">MFS transporter</fullName>
    </submittedName>
</protein>
<dbReference type="Pfam" id="PF07690">
    <property type="entry name" value="MFS_1"/>
    <property type="match status" value="1"/>
</dbReference>
<evidence type="ECO:0000259" key="8">
    <source>
        <dbReference type="PROSITE" id="PS50850"/>
    </source>
</evidence>
<feature type="transmembrane region" description="Helical" evidence="7">
    <location>
        <begin position="159"/>
        <end position="181"/>
    </location>
</feature>
<evidence type="ECO:0000256" key="4">
    <source>
        <dbReference type="ARBA" id="ARBA00022692"/>
    </source>
</evidence>
<comment type="subcellular location">
    <subcellularLocation>
        <location evidence="1">Cell membrane</location>
        <topology evidence="1">Multi-pass membrane protein</topology>
    </subcellularLocation>
</comment>
<dbReference type="PANTHER" id="PTHR42718:SF46">
    <property type="entry name" value="BLR6921 PROTEIN"/>
    <property type="match status" value="1"/>
</dbReference>
<feature type="transmembrane region" description="Helical" evidence="7">
    <location>
        <begin position="72"/>
        <end position="94"/>
    </location>
</feature>
<dbReference type="InterPro" id="IPR036259">
    <property type="entry name" value="MFS_trans_sf"/>
</dbReference>
<dbReference type="Proteomes" id="UP001221208">
    <property type="component" value="Unassembled WGS sequence"/>
</dbReference>
<feature type="transmembrane region" description="Helical" evidence="7">
    <location>
        <begin position="325"/>
        <end position="346"/>
    </location>
</feature>
<comment type="caution">
    <text evidence="9">The sequence shown here is derived from an EMBL/GenBank/DDBJ whole genome shotgun (WGS) entry which is preliminary data.</text>
</comment>
<keyword evidence="2" id="KW-0813">Transport</keyword>
<feature type="transmembrane region" description="Helical" evidence="7">
    <location>
        <begin position="193"/>
        <end position="211"/>
    </location>
</feature>
<evidence type="ECO:0000313" key="9">
    <source>
        <dbReference type="EMBL" id="MDC8758918.1"/>
    </source>
</evidence>
<sequence>MAYKYRVAVIYLLGFFIDLINMFMASVAFPDIGRSLHASIGTVAWVANAYTLGLTLVIPLSAWLAERFGGKAVFVASLGIFLVAVTGAGCAASIEALIAWRFLQGLGGGLLIPLGQTMSYRLFDKSERARLSAAVMATALLAPALSPLLGGLVVDTLGWHWMFFLNIPLTVLTLALAVAWLKEGRSAVRERPDLPGMALIGAALALVLYGLSRFERADGWTGGAAFVLAGLAALAGFLWHARRAAAPVLDLAVLRDPLLRTAMLVYLFVPGVFTGIGVINIFFVQSALHMSAIQAGALMLPYSAAAFVSIGMVGRLFNRVGPRTLLLPGVALFGLGIATLLSVSGSGHGARMVAAFLLMGFGGGIASSTAQTMALLDIGDAAMAKASAIWNLNRQLCFCVGVAVFSLMLGLLLARAGIADLAAAPDGGKLVAIFHLCFAAGAASTLIPLLAVARIDNRGVLATLHQAHHPSGVKND</sequence>
<dbReference type="InterPro" id="IPR011701">
    <property type="entry name" value="MFS"/>
</dbReference>
<evidence type="ECO:0000256" key="1">
    <source>
        <dbReference type="ARBA" id="ARBA00004651"/>
    </source>
</evidence>
<dbReference type="InterPro" id="IPR020846">
    <property type="entry name" value="MFS_dom"/>
</dbReference>
<evidence type="ECO:0000256" key="2">
    <source>
        <dbReference type="ARBA" id="ARBA00022448"/>
    </source>
</evidence>
<evidence type="ECO:0000256" key="7">
    <source>
        <dbReference type="SAM" id="Phobius"/>
    </source>
</evidence>
<reference evidence="9 10" key="1">
    <citation type="submission" date="2022-10" db="EMBL/GenBank/DDBJ databases">
        <title>Janthinobacterium sp. hw3 Genome sequencing.</title>
        <authorList>
            <person name="Park S."/>
        </authorList>
    </citation>
    <scope>NUCLEOTIDE SEQUENCE [LARGE SCALE GENOMIC DNA]</scope>
    <source>
        <strain evidence="10">hw3</strain>
    </source>
</reference>
<gene>
    <name evidence="9" type="ORF">OIK44_15160</name>
</gene>
<keyword evidence="4 7" id="KW-0812">Transmembrane</keyword>
<dbReference type="PANTHER" id="PTHR42718">
    <property type="entry name" value="MAJOR FACILITATOR SUPERFAMILY MULTIDRUG TRANSPORTER MFSC"/>
    <property type="match status" value="1"/>
</dbReference>
<evidence type="ECO:0000256" key="3">
    <source>
        <dbReference type="ARBA" id="ARBA00022475"/>
    </source>
</evidence>
<feature type="transmembrane region" description="Helical" evidence="7">
    <location>
        <begin position="430"/>
        <end position="452"/>
    </location>
</feature>